<gene>
    <name evidence="1" type="ORF">YQE_04718</name>
</gene>
<evidence type="ECO:0000313" key="1">
    <source>
        <dbReference type="EMBL" id="ENN78824.1"/>
    </source>
</evidence>
<dbReference type="OrthoDB" id="7474070at2759"/>
<dbReference type="HOGENOM" id="CLU_1338782_0_0_1"/>
<protein>
    <submittedName>
        <fullName evidence="1">Uncharacterized protein</fullName>
    </submittedName>
</protein>
<dbReference type="Pfam" id="PF21787">
    <property type="entry name" value="TNP-like_RNaseH_N"/>
    <property type="match status" value="1"/>
</dbReference>
<dbReference type="EMBL" id="KB740828">
    <property type="protein sequence ID" value="ENN78824.1"/>
    <property type="molecule type" value="Genomic_DNA"/>
</dbReference>
<dbReference type="OMA" id="TSMRYAN"/>
<dbReference type="AlphaFoldDB" id="N6TEM5"/>
<dbReference type="InterPro" id="IPR048365">
    <property type="entry name" value="TNP-like_RNaseH_N"/>
</dbReference>
<proteinExistence type="predicted"/>
<reference evidence="1" key="1">
    <citation type="journal article" date="2013" name="Genome Biol.">
        <title>Draft genome of the mountain pine beetle, Dendroctonus ponderosae Hopkins, a major forest pest.</title>
        <authorList>
            <person name="Keeling C.I."/>
            <person name="Yuen M.M."/>
            <person name="Liao N.Y."/>
            <person name="Docking T.R."/>
            <person name="Chan S.K."/>
            <person name="Taylor G.A."/>
            <person name="Palmquist D.L."/>
            <person name="Jackman S.D."/>
            <person name="Nguyen A."/>
            <person name="Li M."/>
            <person name="Henderson H."/>
            <person name="Janes J.K."/>
            <person name="Zhao Y."/>
            <person name="Pandoh P."/>
            <person name="Moore R."/>
            <person name="Sperling F.A."/>
            <person name="Huber D.P."/>
            <person name="Birol I."/>
            <person name="Jones S.J."/>
            <person name="Bohlmann J."/>
        </authorList>
    </citation>
    <scope>NUCLEOTIDE SEQUENCE</scope>
</reference>
<sequence length="205" mass="22750">MTPIDRNCILMFDGILLSKQLTFDKSKNMIIGYVDLGHLGRVNKPPNHALVFMVHGLHNNRKQPVAFFFTRITVESKSLQSLIKDIIIALKAAGLVVLATVCDQGATNCKSISNTISNPYNNLAADAIHTAEFIHDIDCLFDSFNGRLPSPELGKAVSRKYRAGTLFLHNRAKPRCYLKPAGSITSMRYANYALIINYYGRYAGA</sequence>
<name>N6TEM5_DENPD</name>
<accession>N6TEM5</accession>
<organism evidence="1">
    <name type="scientific">Dendroctonus ponderosae</name>
    <name type="common">Mountain pine beetle</name>
    <dbReference type="NCBI Taxonomy" id="77166"/>
    <lineage>
        <taxon>Eukaryota</taxon>
        <taxon>Metazoa</taxon>
        <taxon>Ecdysozoa</taxon>
        <taxon>Arthropoda</taxon>
        <taxon>Hexapoda</taxon>
        <taxon>Insecta</taxon>
        <taxon>Pterygota</taxon>
        <taxon>Neoptera</taxon>
        <taxon>Endopterygota</taxon>
        <taxon>Coleoptera</taxon>
        <taxon>Polyphaga</taxon>
        <taxon>Cucujiformia</taxon>
        <taxon>Curculionidae</taxon>
        <taxon>Scolytinae</taxon>
        <taxon>Dendroctonus</taxon>
    </lineage>
</organism>
<feature type="non-terminal residue" evidence="1">
    <location>
        <position position="1"/>
    </location>
</feature>